<dbReference type="Proteomes" id="UP000095286">
    <property type="component" value="Unplaced"/>
</dbReference>
<sequence length="99" mass="11595">MTTKESNDGSERFFVFARPTLTLPFRIHSPIRKPPIYESISSEESIDKNVLTKHNAPDNQNFEDQKAKRQMTYSHLLKQPIMGMSQWWTYKASDDDSEE</sequence>
<reference evidence="2" key="1">
    <citation type="submission" date="2016-11" db="UniProtKB">
        <authorList>
            <consortium name="WormBaseParasite"/>
        </authorList>
    </citation>
    <scope>IDENTIFICATION</scope>
    <source>
        <strain evidence="2">KR3021</strain>
    </source>
</reference>
<evidence type="ECO:0000313" key="1">
    <source>
        <dbReference type="Proteomes" id="UP000095286"/>
    </source>
</evidence>
<dbReference type="WBParaSite" id="RSKR_0000771650.1">
    <property type="protein sequence ID" value="RSKR_0000771650.1"/>
    <property type="gene ID" value="RSKR_0000771650"/>
</dbReference>
<proteinExistence type="predicted"/>
<evidence type="ECO:0000313" key="2">
    <source>
        <dbReference type="WBParaSite" id="RSKR_0000771650.1"/>
    </source>
</evidence>
<protein>
    <submittedName>
        <fullName evidence="2">Ovule protein</fullName>
    </submittedName>
</protein>
<accession>A0AC35U4D8</accession>
<name>A0AC35U4D8_9BILA</name>
<organism evidence="1 2">
    <name type="scientific">Rhabditophanes sp. KR3021</name>
    <dbReference type="NCBI Taxonomy" id="114890"/>
    <lineage>
        <taxon>Eukaryota</taxon>
        <taxon>Metazoa</taxon>
        <taxon>Ecdysozoa</taxon>
        <taxon>Nematoda</taxon>
        <taxon>Chromadorea</taxon>
        <taxon>Rhabditida</taxon>
        <taxon>Tylenchina</taxon>
        <taxon>Panagrolaimomorpha</taxon>
        <taxon>Strongyloidoidea</taxon>
        <taxon>Alloionematidae</taxon>
        <taxon>Rhabditophanes</taxon>
    </lineage>
</organism>